<evidence type="ECO:0000256" key="2">
    <source>
        <dbReference type="ARBA" id="ARBA00022692"/>
    </source>
</evidence>
<reference evidence="6" key="1">
    <citation type="submission" date="2021-12" db="EMBL/GenBank/DDBJ databases">
        <authorList>
            <person name="Lee J.-H."/>
            <person name="Kim S.-B."/>
        </authorList>
    </citation>
    <scope>NUCLEOTIDE SEQUENCE</scope>
    <source>
        <strain evidence="6">NR30</strain>
    </source>
</reference>
<protein>
    <submittedName>
        <fullName evidence="6">UbiA family prenyltransferase</fullName>
    </submittedName>
</protein>
<dbReference type="EMBL" id="JAJSBI010000001">
    <property type="protein sequence ID" value="MCD9872541.1"/>
    <property type="molecule type" value="Genomic_DNA"/>
</dbReference>
<dbReference type="Proteomes" id="UP001108029">
    <property type="component" value="Unassembled WGS sequence"/>
</dbReference>
<evidence type="ECO:0000313" key="6">
    <source>
        <dbReference type="EMBL" id="MCD9872541.1"/>
    </source>
</evidence>
<feature type="transmembrane region" description="Helical" evidence="5">
    <location>
        <begin position="175"/>
        <end position="195"/>
    </location>
</feature>
<evidence type="ECO:0000256" key="5">
    <source>
        <dbReference type="SAM" id="Phobius"/>
    </source>
</evidence>
<feature type="transmembrane region" description="Helical" evidence="5">
    <location>
        <begin position="123"/>
        <end position="142"/>
    </location>
</feature>
<accession>A0A9Q3VK66</accession>
<dbReference type="InterPro" id="IPR000537">
    <property type="entry name" value="UbiA_prenyltransferase"/>
</dbReference>
<evidence type="ECO:0000313" key="7">
    <source>
        <dbReference type="Proteomes" id="UP001108029"/>
    </source>
</evidence>
<dbReference type="GO" id="GO:0016020">
    <property type="term" value="C:membrane"/>
    <property type="evidence" value="ECO:0007669"/>
    <property type="project" value="UniProtKB-SubCell"/>
</dbReference>
<dbReference type="InterPro" id="IPR044878">
    <property type="entry name" value="UbiA_sf"/>
</dbReference>
<dbReference type="AlphaFoldDB" id="A0A9Q3VK66"/>
<keyword evidence="7" id="KW-1185">Reference proteome</keyword>
<keyword evidence="2 5" id="KW-0812">Transmembrane</keyword>
<name>A0A9Q3VK66_9ACTN</name>
<evidence type="ECO:0000256" key="1">
    <source>
        <dbReference type="ARBA" id="ARBA00004141"/>
    </source>
</evidence>
<feature type="transmembrane region" description="Helical" evidence="5">
    <location>
        <begin position="149"/>
        <end position="169"/>
    </location>
</feature>
<feature type="transmembrane region" description="Helical" evidence="5">
    <location>
        <begin position="268"/>
        <end position="286"/>
    </location>
</feature>
<dbReference type="RefSeq" id="WP_232646489.1">
    <property type="nucleotide sequence ID" value="NZ_JAJSBI010000001.1"/>
</dbReference>
<comment type="subcellular location">
    <subcellularLocation>
        <location evidence="1">Membrane</location>
        <topology evidence="1">Multi-pass membrane protein</topology>
    </subcellularLocation>
</comment>
<evidence type="ECO:0000256" key="3">
    <source>
        <dbReference type="ARBA" id="ARBA00022989"/>
    </source>
</evidence>
<comment type="caution">
    <text evidence="6">The sequence shown here is derived from an EMBL/GenBank/DDBJ whole genome shotgun (WGS) entry which is preliminary data.</text>
</comment>
<dbReference type="Pfam" id="PF01040">
    <property type="entry name" value="UbiA"/>
    <property type="match status" value="1"/>
</dbReference>
<feature type="transmembrane region" description="Helical" evidence="5">
    <location>
        <begin position="216"/>
        <end position="236"/>
    </location>
</feature>
<evidence type="ECO:0000256" key="4">
    <source>
        <dbReference type="ARBA" id="ARBA00023136"/>
    </source>
</evidence>
<sequence>MHSVETSPIPAPAGPRRRGTARAIDLLKAAHPAPSAAVTAVVTALAAASGRGGAGTALIAAAVLTGQLSVGWSNDLIDVDRDVAATRGDKPLATGAASVRAVTIAAGCALVACVPLSLANGWLAGGAHLIGVAAAWGYNLGVKSTVWSWLPYAVAFGLLPAFVTLSLPGGPWPHWWAPVGAALLGVGAHAANVLPDIDDDLAVNIRGLPQRLGLRGARTLAASALAAGSAVLVLGPAGPVGIPGRAGLAATCALSLTVALWPTGRSRAAFIACLGLAASDVALLLLRGARLA</sequence>
<dbReference type="GO" id="GO:0016765">
    <property type="term" value="F:transferase activity, transferring alkyl or aryl (other than methyl) groups"/>
    <property type="evidence" value="ECO:0007669"/>
    <property type="project" value="InterPro"/>
</dbReference>
<dbReference type="Gene3D" id="1.10.357.140">
    <property type="entry name" value="UbiA prenyltransferase"/>
    <property type="match status" value="1"/>
</dbReference>
<dbReference type="CDD" id="cd13956">
    <property type="entry name" value="PT_UbiA"/>
    <property type="match status" value="1"/>
</dbReference>
<feature type="transmembrane region" description="Helical" evidence="5">
    <location>
        <begin position="97"/>
        <end position="117"/>
    </location>
</feature>
<gene>
    <name evidence="6" type="ORF">LJ657_02425</name>
</gene>
<keyword evidence="3 5" id="KW-1133">Transmembrane helix</keyword>
<organism evidence="6 7">
    <name type="scientific">Streptomyces guryensis</name>
    <dbReference type="NCBI Taxonomy" id="2886947"/>
    <lineage>
        <taxon>Bacteria</taxon>
        <taxon>Bacillati</taxon>
        <taxon>Actinomycetota</taxon>
        <taxon>Actinomycetes</taxon>
        <taxon>Kitasatosporales</taxon>
        <taxon>Streptomycetaceae</taxon>
        <taxon>Streptomyces</taxon>
    </lineage>
</organism>
<keyword evidence="4 5" id="KW-0472">Membrane</keyword>
<proteinExistence type="predicted"/>